<feature type="compositionally biased region" description="Polar residues" evidence="1">
    <location>
        <begin position="63"/>
        <end position="72"/>
    </location>
</feature>
<protein>
    <submittedName>
        <fullName evidence="2">Uncharacterized protein</fullName>
    </submittedName>
</protein>
<keyword evidence="3" id="KW-1185">Reference proteome</keyword>
<feature type="compositionally biased region" description="Polar residues" evidence="1">
    <location>
        <begin position="126"/>
        <end position="135"/>
    </location>
</feature>
<gene>
    <name evidence="2" type="ORF">V865_003593</name>
</gene>
<proteinExistence type="predicted"/>
<dbReference type="AlphaFoldDB" id="A0AAX4KIV0"/>
<feature type="compositionally biased region" description="Basic and acidic residues" evidence="1">
    <location>
        <begin position="106"/>
        <end position="125"/>
    </location>
</feature>
<evidence type="ECO:0000256" key="1">
    <source>
        <dbReference type="SAM" id="MobiDB-lite"/>
    </source>
</evidence>
<feature type="compositionally biased region" description="Polar residues" evidence="1">
    <location>
        <begin position="29"/>
        <end position="50"/>
    </location>
</feature>
<dbReference type="Proteomes" id="UP001358614">
    <property type="component" value="Chromosome 1"/>
</dbReference>
<accession>A0AAX4KIV0</accession>
<feature type="region of interest" description="Disordered" evidence="1">
    <location>
        <begin position="1"/>
        <end position="167"/>
    </location>
</feature>
<dbReference type="GeneID" id="91102396"/>
<reference evidence="2 3" key="1">
    <citation type="submission" date="2024-01" db="EMBL/GenBank/DDBJ databases">
        <title>Comparative genomics of Cryptococcus and Kwoniella reveals pathogenesis evolution and contrasting modes of karyotype evolution via chromosome fusion or intercentromeric recombination.</title>
        <authorList>
            <person name="Coelho M.A."/>
            <person name="David-Palma M."/>
            <person name="Shea T."/>
            <person name="Bowers K."/>
            <person name="McGinley-Smith S."/>
            <person name="Mohammad A.W."/>
            <person name="Gnirke A."/>
            <person name="Yurkov A.M."/>
            <person name="Nowrousian M."/>
            <person name="Sun S."/>
            <person name="Cuomo C.A."/>
            <person name="Heitman J."/>
        </authorList>
    </citation>
    <scope>NUCLEOTIDE SEQUENCE [LARGE SCALE GENOMIC DNA]</scope>
    <source>
        <strain evidence="2 3">PYCC6329</strain>
    </source>
</reference>
<feature type="compositionally biased region" description="Basic and acidic residues" evidence="1">
    <location>
        <begin position="146"/>
        <end position="160"/>
    </location>
</feature>
<name>A0AAX4KIV0_9TREE</name>
<dbReference type="EMBL" id="CP144089">
    <property type="protein sequence ID" value="WWD05515.1"/>
    <property type="molecule type" value="Genomic_DNA"/>
</dbReference>
<evidence type="ECO:0000313" key="3">
    <source>
        <dbReference type="Proteomes" id="UP001358614"/>
    </source>
</evidence>
<organism evidence="2 3">
    <name type="scientific">Kwoniella europaea PYCC6329</name>
    <dbReference type="NCBI Taxonomy" id="1423913"/>
    <lineage>
        <taxon>Eukaryota</taxon>
        <taxon>Fungi</taxon>
        <taxon>Dikarya</taxon>
        <taxon>Basidiomycota</taxon>
        <taxon>Agaricomycotina</taxon>
        <taxon>Tremellomycetes</taxon>
        <taxon>Tremellales</taxon>
        <taxon>Cryptococcaceae</taxon>
        <taxon>Kwoniella</taxon>
    </lineage>
</organism>
<dbReference type="KEGG" id="ker:91102396"/>
<feature type="compositionally biased region" description="Low complexity" evidence="1">
    <location>
        <begin position="1"/>
        <end position="14"/>
    </location>
</feature>
<feature type="compositionally biased region" description="Basic and acidic residues" evidence="1">
    <location>
        <begin position="15"/>
        <end position="24"/>
    </location>
</feature>
<sequence>MSNTQNSTSSSIDISKGDSSRPDDDSITVRGNSAVATTANTKRSRTSMSGKGSKRKADEEIPDTTSSETMASRRSRRGDTGVELFQLEFDDEDNDDNPMMAAQFKLESRSQDEGGKTQDEVDVSKESVTSHTESGSTKRKRGRPPLSEKTKKEREQDRQMRNLLIMK</sequence>
<evidence type="ECO:0000313" key="2">
    <source>
        <dbReference type="EMBL" id="WWD05515.1"/>
    </source>
</evidence>
<dbReference type="RefSeq" id="XP_066083482.1">
    <property type="nucleotide sequence ID" value="XM_066227385.1"/>
</dbReference>